<evidence type="ECO:0000313" key="2">
    <source>
        <dbReference type="Proteomes" id="UP000201889"/>
    </source>
</evidence>
<dbReference type="KEGG" id="vg:7944056"/>
<accession>C5H7I5</accession>
<proteinExistence type="predicted"/>
<dbReference type="RefSeq" id="YP_002922838.1">
    <property type="nucleotide sequence ID" value="NC_012749.1"/>
</dbReference>
<dbReference type="EMBL" id="EU877232">
    <property type="protein sequence ID" value="ACJ71869.1"/>
    <property type="molecule type" value="Genomic_DNA"/>
</dbReference>
<keyword evidence="2" id="KW-1185">Reference proteome</keyword>
<dbReference type="Proteomes" id="UP000201889">
    <property type="component" value="Segment"/>
</dbReference>
<dbReference type="OrthoDB" id="21951at10239"/>
<sequence>MPVAEKSVYQFKSGIFLQFESVTETAMCLSAKQVYKGSSPFGFSKLFYSLSIKIIIMPCYKYSSFRYRRVFLDRAFLQSYTL</sequence>
<name>C5H7I5_9CAUD</name>
<organism evidence="1 2">
    <name type="scientific">Escherichia phage wV8</name>
    <dbReference type="NCBI Taxonomy" id="576791"/>
    <lineage>
        <taxon>Viruses</taxon>
        <taxon>Duplodnaviria</taxon>
        <taxon>Heunggongvirae</taxon>
        <taxon>Uroviricota</taxon>
        <taxon>Caudoviricetes</taxon>
        <taxon>Andersonviridae</taxon>
        <taxon>Ounavirinae</taxon>
        <taxon>Felixounavirus</taxon>
        <taxon>Felixounavirus wV8</taxon>
    </lineage>
</organism>
<gene>
    <name evidence="1" type="primary">55</name>
</gene>
<dbReference type="GeneID" id="7944056"/>
<evidence type="ECO:0000313" key="1">
    <source>
        <dbReference type="EMBL" id="ACJ71869.1"/>
    </source>
</evidence>
<reference evidence="1 2" key="1">
    <citation type="journal article" date="2009" name="Virol. J.">
        <title>The genome and proteome of a virulent Escherichia coli O157:H7 bacteriophage closely resembling Salmonella phage Felix O1.</title>
        <authorList>
            <person name="Villegas A."/>
            <person name="She Y.M."/>
            <person name="Kropinski A.M."/>
            <person name="Lingohr E.J."/>
            <person name="Mazzocco A."/>
            <person name="Ojha S."/>
            <person name="Waddell T.E."/>
            <person name="Ackermann H.W."/>
            <person name="Moyles D.M."/>
            <person name="Ahmed R."/>
            <person name="Johnson R.P."/>
        </authorList>
    </citation>
    <scope>NUCLEOTIDE SEQUENCE [LARGE SCALE GENOMIC DNA]</scope>
</reference>
<protein>
    <submittedName>
        <fullName evidence="1">Uncharacterized protein 55</fullName>
    </submittedName>
</protein>